<evidence type="ECO:0000313" key="2">
    <source>
        <dbReference type="Proteomes" id="UP000053660"/>
    </source>
</evidence>
<keyword evidence="2" id="KW-1185">Reference proteome</keyword>
<gene>
    <name evidence="1" type="ORF">OESDEN_19484</name>
</gene>
<organism evidence="1 2">
    <name type="scientific">Oesophagostomum dentatum</name>
    <name type="common">Nodular worm</name>
    <dbReference type="NCBI Taxonomy" id="61180"/>
    <lineage>
        <taxon>Eukaryota</taxon>
        <taxon>Metazoa</taxon>
        <taxon>Ecdysozoa</taxon>
        <taxon>Nematoda</taxon>
        <taxon>Chromadorea</taxon>
        <taxon>Rhabditida</taxon>
        <taxon>Rhabditina</taxon>
        <taxon>Rhabditomorpha</taxon>
        <taxon>Strongyloidea</taxon>
        <taxon>Strongylidae</taxon>
        <taxon>Oesophagostomum</taxon>
    </lineage>
</organism>
<evidence type="ECO:0000313" key="1">
    <source>
        <dbReference type="EMBL" id="KHJ80836.1"/>
    </source>
</evidence>
<protein>
    <submittedName>
        <fullName evidence="1">Uncharacterized protein</fullName>
    </submittedName>
</protein>
<dbReference type="AlphaFoldDB" id="A0A0B1SAA9"/>
<accession>A0A0B1SAA9</accession>
<reference evidence="1 2" key="1">
    <citation type="submission" date="2014-03" db="EMBL/GenBank/DDBJ databases">
        <title>Draft genome of the hookworm Oesophagostomum dentatum.</title>
        <authorList>
            <person name="Mitreva M."/>
        </authorList>
    </citation>
    <scope>NUCLEOTIDE SEQUENCE [LARGE SCALE GENOMIC DNA]</scope>
    <source>
        <strain evidence="1 2">OD-Hann</strain>
    </source>
</reference>
<dbReference type="Proteomes" id="UP000053660">
    <property type="component" value="Unassembled WGS sequence"/>
</dbReference>
<name>A0A0B1SAA9_OESDE</name>
<sequence>MLTLSAICCKKAQILMSLELFRSMVKRFWVHQHFGPRLPLGNLRWFDFLSKKQEQTSIRLPILVAHLLEEPAMMDIWKLV</sequence>
<proteinExistence type="predicted"/>
<dbReference type="EMBL" id="KN598333">
    <property type="protein sequence ID" value="KHJ80836.1"/>
    <property type="molecule type" value="Genomic_DNA"/>
</dbReference>